<gene>
    <name evidence="1" type="ordered locus">A1G_04440</name>
</gene>
<dbReference type="SUPFAM" id="SSF52540">
    <property type="entry name" value="P-loop containing nucleoside triphosphate hydrolases"/>
    <property type="match status" value="1"/>
</dbReference>
<evidence type="ECO:0000313" key="1">
    <source>
        <dbReference type="EMBL" id="ABV76392.1"/>
    </source>
</evidence>
<dbReference type="Proteomes" id="UP000006832">
    <property type="component" value="Chromosome"/>
</dbReference>
<dbReference type="InterPro" id="IPR027417">
    <property type="entry name" value="P-loop_NTPase"/>
</dbReference>
<dbReference type="EMBL" id="CP000848">
    <property type="protein sequence ID" value="ABV76392.1"/>
    <property type="molecule type" value="Genomic_DNA"/>
</dbReference>
<dbReference type="RefSeq" id="WP_012150965.1">
    <property type="nucleotide sequence ID" value="NC_009882.1"/>
</dbReference>
<name>A0A0H3AYJ2_RICRS</name>
<dbReference type="GeneID" id="79937505"/>
<sequence>MNQVIIINGPSCVGKTTIAKEICKQSNNKFIHLQIDQVGAFYSTIFPTEFKFAENEAGTENNDDRLKGRFNNNRLARRKIVALILLTTAKALLDKNFNIVIDTALDGLDAQELAKFYLKYLNGYKITFLRNLLSG</sequence>
<organism evidence="1 2">
    <name type="scientific">Rickettsia rickettsii (strain Sheila Smith)</name>
    <dbReference type="NCBI Taxonomy" id="392021"/>
    <lineage>
        <taxon>Bacteria</taxon>
        <taxon>Pseudomonadati</taxon>
        <taxon>Pseudomonadota</taxon>
        <taxon>Alphaproteobacteria</taxon>
        <taxon>Rickettsiales</taxon>
        <taxon>Rickettsiaceae</taxon>
        <taxon>Rickettsieae</taxon>
        <taxon>Rickettsia</taxon>
        <taxon>spotted fever group</taxon>
    </lineage>
</organism>
<dbReference type="Pfam" id="PF07931">
    <property type="entry name" value="CPT"/>
    <property type="match status" value="1"/>
</dbReference>
<dbReference type="AlphaFoldDB" id="A0A0H3AYJ2"/>
<dbReference type="Gene3D" id="3.40.50.300">
    <property type="entry name" value="P-loop containing nucleotide triphosphate hydrolases"/>
    <property type="match status" value="1"/>
</dbReference>
<dbReference type="HOGENOM" id="CLU_155902_0_0_5"/>
<dbReference type="KEGG" id="rri:A1G_04440"/>
<accession>A0A0H3AYJ2</accession>
<reference evidence="2" key="1">
    <citation type="submission" date="2007-09" db="EMBL/GenBank/DDBJ databases">
        <title>Complete genome sequence of Rickettsia rickettsii.</title>
        <authorList>
            <person name="Madan A."/>
            <person name="Fahey J."/>
            <person name="Helton E."/>
            <person name="Ketteman M."/>
            <person name="Madan A."/>
            <person name="Rodrigues S."/>
            <person name="Sanchez A."/>
            <person name="Dasch G."/>
            <person name="Eremeeva M."/>
        </authorList>
    </citation>
    <scope>NUCLEOTIDE SEQUENCE [LARGE SCALE GENOMIC DNA]</scope>
    <source>
        <strain evidence="2">Sheila Smith</strain>
    </source>
</reference>
<proteinExistence type="predicted"/>
<evidence type="ECO:0000313" key="2">
    <source>
        <dbReference type="Proteomes" id="UP000006832"/>
    </source>
</evidence>
<protein>
    <submittedName>
        <fullName evidence="1">Uncharacterized protein</fullName>
    </submittedName>
</protein>